<evidence type="ECO:0000313" key="3">
    <source>
        <dbReference type="EMBL" id="SLM31805.1"/>
    </source>
</evidence>
<dbReference type="OrthoDB" id="9801684at2"/>
<dbReference type="GO" id="GO:0003700">
    <property type="term" value="F:DNA-binding transcription factor activity"/>
    <property type="evidence" value="ECO:0007669"/>
    <property type="project" value="InterPro"/>
</dbReference>
<name>A0A1W1HHB2_9BACT</name>
<dbReference type="RefSeq" id="WP_080800945.1">
    <property type="nucleotide sequence ID" value="NZ_LT828541.1"/>
</dbReference>
<protein>
    <recommendedName>
        <fullName evidence="5">ATPase</fullName>
    </recommendedName>
</protein>
<dbReference type="SUPFAM" id="SSF52540">
    <property type="entry name" value="P-loop containing nucleoside triphosphate hydrolases"/>
    <property type="match status" value="1"/>
</dbReference>
<dbReference type="Pfam" id="PF13635">
    <property type="entry name" value="DUF4143"/>
    <property type="match status" value="1"/>
</dbReference>
<dbReference type="Proteomes" id="UP000191931">
    <property type="component" value="Unassembled WGS sequence"/>
</dbReference>
<gene>
    <name evidence="3" type="ORF">MTBBW1_440010</name>
</gene>
<dbReference type="InterPro" id="IPR025420">
    <property type="entry name" value="DUF4143"/>
</dbReference>
<dbReference type="InterPro" id="IPR027417">
    <property type="entry name" value="P-loop_NTPase"/>
</dbReference>
<feature type="domain" description="AAA" evidence="1">
    <location>
        <begin position="21"/>
        <end position="150"/>
    </location>
</feature>
<dbReference type="InterPro" id="IPR041682">
    <property type="entry name" value="AAA_14"/>
</dbReference>
<dbReference type="AlphaFoldDB" id="A0A1W1HHB2"/>
<accession>A0A1W1HHB2</accession>
<dbReference type="STRING" id="1246637.MTBBW1_440010"/>
<keyword evidence="4" id="KW-1185">Reference proteome</keyword>
<dbReference type="Gene3D" id="3.40.50.300">
    <property type="entry name" value="P-loop containing nucleotide triphosphate hydrolases"/>
    <property type="match status" value="1"/>
</dbReference>
<evidence type="ECO:0000259" key="1">
    <source>
        <dbReference type="Pfam" id="PF13173"/>
    </source>
</evidence>
<proteinExistence type="predicted"/>
<sequence length="397" mass="46187">MKLFPRQSYIKKIHPYFGKNIIKVLIGQRRCGKSYLMMLIKNEIEKRDPTSNIIYINKEKIAFDHIKNYKDLHEYVLQQTIIGVRNVVMIDEIQEIESFEKSVRDLNEDDQYDVFCTGSNATLLSGELATLLAGRYIELHVHSLSYDEFLFFHGLESSMESLKKYLQFGGMPYLINFNFETEVVFGYLKTLHDSVVLKDVVGPNNLRDINLLERLLLFLADNIGSLMTASNISAFLKSQKINMSVNTIMNYLKALENAFIIHRVSRYDIIGKKRFEVNDKYYFEDIGIRNAIVGFQQQDIGKILENIVYKHIKTKGYNIYVGKLKNLEIDFVAKKAGETLYVQVAYLLPTPEVREREFGNLLKIPDNYRKIVVSMDEFAQGNEKGIEHLHILDFLKW</sequence>
<evidence type="ECO:0000313" key="4">
    <source>
        <dbReference type="Proteomes" id="UP000191931"/>
    </source>
</evidence>
<dbReference type="EMBL" id="FWEV01000286">
    <property type="protein sequence ID" value="SLM31805.1"/>
    <property type="molecule type" value="Genomic_DNA"/>
</dbReference>
<dbReference type="PANTHER" id="PTHR33295">
    <property type="entry name" value="ATPASE"/>
    <property type="match status" value="1"/>
</dbReference>
<dbReference type="PANTHER" id="PTHR33295:SF20">
    <property type="entry name" value="ATPASE"/>
    <property type="match status" value="1"/>
</dbReference>
<evidence type="ECO:0008006" key="5">
    <source>
        <dbReference type="Google" id="ProtNLM"/>
    </source>
</evidence>
<evidence type="ECO:0000259" key="2">
    <source>
        <dbReference type="Pfam" id="PF13635"/>
    </source>
</evidence>
<organism evidence="3 4">
    <name type="scientific">Desulfamplus magnetovallimortis</name>
    <dbReference type="NCBI Taxonomy" id="1246637"/>
    <lineage>
        <taxon>Bacteria</taxon>
        <taxon>Pseudomonadati</taxon>
        <taxon>Thermodesulfobacteriota</taxon>
        <taxon>Desulfobacteria</taxon>
        <taxon>Desulfobacterales</taxon>
        <taxon>Desulfobacteraceae</taxon>
        <taxon>Desulfamplus</taxon>
    </lineage>
</organism>
<reference evidence="3 4" key="1">
    <citation type="submission" date="2017-03" db="EMBL/GenBank/DDBJ databases">
        <authorList>
            <person name="Afonso C.L."/>
            <person name="Miller P.J."/>
            <person name="Scott M.A."/>
            <person name="Spackman E."/>
            <person name="Goraichik I."/>
            <person name="Dimitrov K.M."/>
            <person name="Suarez D.L."/>
            <person name="Swayne D.E."/>
        </authorList>
    </citation>
    <scope>NUCLEOTIDE SEQUENCE [LARGE SCALE GENOMIC DNA]</scope>
    <source>
        <strain evidence="3">PRJEB14757</strain>
    </source>
</reference>
<dbReference type="Pfam" id="PF13173">
    <property type="entry name" value="AAA_14"/>
    <property type="match status" value="1"/>
</dbReference>
<feature type="domain" description="DUF4143" evidence="2">
    <location>
        <begin position="199"/>
        <end position="344"/>
    </location>
</feature>